<gene>
    <name evidence="2" type="ORF">PHLCEN_2v623</name>
</gene>
<dbReference type="EMBL" id="MLYV02000039">
    <property type="protein sequence ID" value="PSS37529.1"/>
    <property type="molecule type" value="Genomic_DNA"/>
</dbReference>
<feature type="region of interest" description="Disordered" evidence="1">
    <location>
        <begin position="43"/>
        <end position="65"/>
    </location>
</feature>
<dbReference type="AlphaFoldDB" id="A0A2R6S5N3"/>
<dbReference type="STRING" id="98765.A0A2R6S5N3"/>
<dbReference type="Proteomes" id="UP000186601">
    <property type="component" value="Unassembled WGS sequence"/>
</dbReference>
<accession>A0A2R6S5N3</accession>
<organism evidence="2 3">
    <name type="scientific">Hermanssonia centrifuga</name>
    <dbReference type="NCBI Taxonomy" id="98765"/>
    <lineage>
        <taxon>Eukaryota</taxon>
        <taxon>Fungi</taxon>
        <taxon>Dikarya</taxon>
        <taxon>Basidiomycota</taxon>
        <taxon>Agaricomycotina</taxon>
        <taxon>Agaricomycetes</taxon>
        <taxon>Polyporales</taxon>
        <taxon>Meruliaceae</taxon>
        <taxon>Hermanssonia</taxon>
    </lineage>
</organism>
<comment type="caution">
    <text evidence="2">The sequence shown here is derived from an EMBL/GenBank/DDBJ whole genome shotgun (WGS) entry which is preliminary data.</text>
</comment>
<name>A0A2R6S5N3_9APHY</name>
<proteinExistence type="predicted"/>
<sequence length="157" mass="18204">MVRECFECNTGIIFDACMLQEAGLPIHKDNSTEDDFTYQLAPSYPWSSESPNNPPKQPDTTSLDAVPGATIGPYGMFKTFMFGSRREQPASKPDKFVWRDLSADYENEQDLRDIRTNIHCQLEERPLWHILELIPQRVERQTTMVEKLEKGDSYQWV</sequence>
<evidence type="ECO:0000313" key="3">
    <source>
        <dbReference type="Proteomes" id="UP000186601"/>
    </source>
</evidence>
<protein>
    <submittedName>
        <fullName evidence="2">Uncharacterized protein</fullName>
    </submittedName>
</protein>
<evidence type="ECO:0000313" key="2">
    <source>
        <dbReference type="EMBL" id="PSS37529.1"/>
    </source>
</evidence>
<evidence type="ECO:0000256" key="1">
    <source>
        <dbReference type="SAM" id="MobiDB-lite"/>
    </source>
</evidence>
<keyword evidence="3" id="KW-1185">Reference proteome</keyword>
<reference evidence="2 3" key="1">
    <citation type="submission" date="2018-02" db="EMBL/GenBank/DDBJ databases">
        <title>Genome sequence of the basidiomycete white-rot fungus Phlebia centrifuga.</title>
        <authorList>
            <person name="Granchi Z."/>
            <person name="Peng M."/>
            <person name="de Vries R.P."/>
            <person name="Hilden K."/>
            <person name="Makela M.R."/>
            <person name="Grigoriev I."/>
            <person name="Riley R."/>
        </authorList>
    </citation>
    <scope>NUCLEOTIDE SEQUENCE [LARGE SCALE GENOMIC DNA]</scope>
    <source>
        <strain evidence="2 3">FBCC195</strain>
    </source>
</reference>